<evidence type="ECO:0000256" key="8">
    <source>
        <dbReference type="ARBA" id="ARBA00023004"/>
    </source>
</evidence>
<evidence type="ECO:0000256" key="7">
    <source>
        <dbReference type="ARBA" id="ARBA00022729"/>
    </source>
</evidence>
<keyword evidence="19" id="KW-1185">Reference proteome</keyword>
<comment type="similarity">
    <text evidence="2 14 15">Belongs to the TonB-dependent receptor family.</text>
</comment>
<keyword evidence="10 15" id="KW-0798">TonB box</keyword>
<dbReference type="FunFam" id="2.170.130.10:FF:000001">
    <property type="entry name" value="Catecholate siderophore TonB-dependent receptor"/>
    <property type="match status" value="1"/>
</dbReference>
<evidence type="ECO:0000313" key="18">
    <source>
        <dbReference type="EMBL" id="ARQ00812.1"/>
    </source>
</evidence>
<dbReference type="Pfam" id="PF07715">
    <property type="entry name" value="Plug"/>
    <property type="match status" value="1"/>
</dbReference>
<dbReference type="InterPro" id="IPR000531">
    <property type="entry name" value="Beta-barrel_TonB"/>
</dbReference>
<organism evidence="18 19">
    <name type="scientific">Pseudorhodoplanes sinuspersici</name>
    <dbReference type="NCBI Taxonomy" id="1235591"/>
    <lineage>
        <taxon>Bacteria</taxon>
        <taxon>Pseudomonadati</taxon>
        <taxon>Pseudomonadota</taxon>
        <taxon>Alphaproteobacteria</taxon>
        <taxon>Hyphomicrobiales</taxon>
        <taxon>Pseudorhodoplanes</taxon>
    </lineage>
</organism>
<evidence type="ECO:0000256" key="4">
    <source>
        <dbReference type="ARBA" id="ARBA00022452"/>
    </source>
</evidence>
<evidence type="ECO:0000256" key="14">
    <source>
        <dbReference type="PROSITE-ProRule" id="PRU01360"/>
    </source>
</evidence>
<keyword evidence="12" id="KW-0675">Receptor</keyword>
<dbReference type="STRING" id="1235591.CAK95_18240"/>
<dbReference type="GO" id="GO:0015891">
    <property type="term" value="P:siderophore transport"/>
    <property type="evidence" value="ECO:0007669"/>
    <property type="project" value="InterPro"/>
</dbReference>
<evidence type="ECO:0000313" key="19">
    <source>
        <dbReference type="Proteomes" id="UP000194137"/>
    </source>
</evidence>
<gene>
    <name evidence="18" type="ORF">CAK95_18240</name>
</gene>
<evidence type="ECO:0000259" key="17">
    <source>
        <dbReference type="Pfam" id="PF07715"/>
    </source>
</evidence>
<dbReference type="SUPFAM" id="SSF56935">
    <property type="entry name" value="Porins"/>
    <property type="match status" value="1"/>
</dbReference>
<dbReference type="AlphaFoldDB" id="A0A1W6ZU05"/>
<accession>A0A1W6ZU05</accession>
<feature type="domain" description="TonB-dependent receptor-like beta-barrel" evidence="16">
    <location>
        <begin position="360"/>
        <end position="805"/>
    </location>
</feature>
<evidence type="ECO:0000256" key="15">
    <source>
        <dbReference type="RuleBase" id="RU003357"/>
    </source>
</evidence>
<dbReference type="PANTHER" id="PTHR32552:SF68">
    <property type="entry name" value="FERRICHROME OUTER MEMBRANE TRANSPORTER_PHAGE RECEPTOR"/>
    <property type="match status" value="1"/>
</dbReference>
<evidence type="ECO:0000256" key="9">
    <source>
        <dbReference type="ARBA" id="ARBA00023065"/>
    </source>
</evidence>
<dbReference type="InterPro" id="IPR012910">
    <property type="entry name" value="Plug_dom"/>
</dbReference>
<dbReference type="Gene3D" id="2.170.130.10">
    <property type="entry name" value="TonB-dependent receptor, plug domain"/>
    <property type="match status" value="1"/>
</dbReference>
<evidence type="ECO:0000256" key="11">
    <source>
        <dbReference type="ARBA" id="ARBA00023136"/>
    </source>
</evidence>
<evidence type="ECO:0000256" key="3">
    <source>
        <dbReference type="ARBA" id="ARBA00022448"/>
    </source>
</evidence>
<dbReference type="GO" id="GO:0015344">
    <property type="term" value="F:siderophore uptake transmembrane transporter activity"/>
    <property type="evidence" value="ECO:0007669"/>
    <property type="project" value="TreeGrafter"/>
</dbReference>
<dbReference type="KEGG" id="psin:CAK95_18240"/>
<dbReference type="InterPro" id="IPR039426">
    <property type="entry name" value="TonB-dep_rcpt-like"/>
</dbReference>
<dbReference type="Proteomes" id="UP000194137">
    <property type="component" value="Chromosome"/>
</dbReference>
<proteinExistence type="inferred from homology"/>
<dbReference type="Gene3D" id="2.40.170.20">
    <property type="entry name" value="TonB-dependent receptor, beta-barrel domain"/>
    <property type="match status" value="1"/>
</dbReference>
<keyword evidence="11 14" id="KW-0472">Membrane</keyword>
<dbReference type="Pfam" id="PF00593">
    <property type="entry name" value="TonB_dep_Rec_b-barrel"/>
    <property type="match status" value="1"/>
</dbReference>
<dbReference type="PROSITE" id="PS52016">
    <property type="entry name" value="TONB_DEPENDENT_REC_3"/>
    <property type="match status" value="1"/>
</dbReference>
<dbReference type="InterPro" id="IPR010105">
    <property type="entry name" value="TonB_sidphr_rcpt"/>
</dbReference>
<dbReference type="GO" id="GO:0009279">
    <property type="term" value="C:cell outer membrane"/>
    <property type="evidence" value="ECO:0007669"/>
    <property type="project" value="UniProtKB-SubCell"/>
</dbReference>
<keyword evidence="6 14" id="KW-0812">Transmembrane</keyword>
<protein>
    <recommendedName>
        <fullName evidence="20">TonB-dependent siderophore receptor</fullName>
    </recommendedName>
</protein>
<dbReference type="EMBL" id="CP021112">
    <property type="protein sequence ID" value="ARQ00812.1"/>
    <property type="molecule type" value="Genomic_DNA"/>
</dbReference>
<feature type="domain" description="TonB-dependent receptor plug" evidence="17">
    <location>
        <begin position="187"/>
        <end position="286"/>
    </location>
</feature>
<dbReference type="InterPro" id="IPR037066">
    <property type="entry name" value="Plug_dom_sf"/>
</dbReference>
<dbReference type="CDD" id="cd01347">
    <property type="entry name" value="ligand_gated_channel"/>
    <property type="match status" value="1"/>
</dbReference>
<evidence type="ECO:0000256" key="5">
    <source>
        <dbReference type="ARBA" id="ARBA00022496"/>
    </source>
</evidence>
<keyword evidence="4 14" id="KW-1134">Transmembrane beta strand</keyword>
<keyword evidence="5" id="KW-0410">Iron transport</keyword>
<evidence type="ECO:0000256" key="13">
    <source>
        <dbReference type="ARBA" id="ARBA00023237"/>
    </source>
</evidence>
<name>A0A1W6ZU05_9HYPH</name>
<sequence length="836" mass="92795">MSRPLCCVRASIRARQNRSFGVSVWNRCKLRADFARSRRHFPSRKRLSLSGKGHTGSGERTDLHSAGGLDCFGGSLSVRRNLRRGGCGKNLTAAGCDIRVGVLVAGVAVLSGVALDASTHAIFAQEAIQLDTIEVRGRSRSSAGRQAAPAEQVQSTQVEVIERGDGPVQGIVATRSVTGTKTDTPITEIPQSISVVTQDQITEQGAQTISESLRYTPGVFAGINGESAKYDETRIRGFLPYYYLDGMPLPLNRFFATPRIEPYGLERIEVLKGPSSVLYGQNSPGGLINMISKRPTLTPFGEIEVSAGSHDWWQGAFDVGGPGNADKSFLYRFTGLVRDSDTMVNFAKDKRLFLAPSFTFRNFDSSLTLLMQYGKDQGSYPQQYLPAQGTLFPNPNGRIPRSFFVGEPNWDRFEREQWAVGYAFEHRFNETWQFRQNLRYMAVDTYWQAHRSEGFIPPDLVNLQRGAYSQDTDARTFTIDNQLQADFATGPLQHKVLFGLDYFQTAGNNDFRYAFPPMWGGTVQPINVFNPVYNGSVPPLVPRYNYHDRKNQLGIYAQDQIKFDRWILTVGGRHDWSDVSVTDSVANTYDQVRSQAWTGRAGLGYTFDNGVTPYIAAATSFEQETTVGFPSGKLFEPTTGVQYEAGIKYQPVGTKALFTAAVYDLTRKNVITTNPAFIAIQTGEVNVRGVELDAKVSVTDRLDVIAAYTYMDSEITESSNPLQLGRPQPMTPHNMASGWIDYMVLPGLKLGGGVRYVGANYSETETVDQLLVPSYVVYDAAVRYDFGALDRSLKGLELRVNATNLFDKNYVTYCYGYAYCSLAPGRTVLATMAYRW</sequence>
<keyword evidence="7" id="KW-0732">Signal</keyword>
<dbReference type="NCBIfam" id="TIGR01783">
    <property type="entry name" value="TonB-siderophor"/>
    <property type="match status" value="1"/>
</dbReference>
<dbReference type="FunFam" id="2.40.170.20:FF:000005">
    <property type="entry name" value="TonB-dependent siderophore receptor"/>
    <property type="match status" value="1"/>
</dbReference>
<evidence type="ECO:0000256" key="1">
    <source>
        <dbReference type="ARBA" id="ARBA00004571"/>
    </source>
</evidence>
<reference evidence="18 19" key="1">
    <citation type="submission" date="2017-05" db="EMBL/GenBank/DDBJ databases">
        <title>Full genome sequence of Pseudorhodoplanes sinuspersici.</title>
        <authorList>
            <person name="Dastgheib S.M.M."/>
            <person name="Shavandi M."/>
            <person name="Tirandaz H."/>
        </authorList>
    </citation>
    <scope>NUCLEOTIDE SEQUENCE [LARGE SCALE GENOMIC DNA]</scope>
    <source>
        <strain evidence="18 19">RIPI110</strain>
    </source>
</reference>
<keyword evidence="9" id="KW-0406">Ion transport</keyword>
<evidence type="ECO:0000259" key="16">
    <source>
        <dbReference type="Pfam" id="PF00593"/>
    </source>
</evidence>
<evidence type="ECO:0000256" key="6">
    <source>
        <dbReference type="ARBA" id="ARBA00022692"/>
    </source>
</evidence>
<dbReference type="PANTHER" id="PTHR32552">
    <property type="entry name" value="FERRICHROME IRON RECEPTOR-RELATED"/>
    <property type="match status" value="1"/>
</dbReference>
<dbReference type="InterPro" id="IPR036942">
    <property type="entry name" value="Beta-barrel_TonB_sf"/>
</dbReference>
<keyword evidence="8" id="KW-0408">Iron</keyword>
<evidence type="ECO:0008006" key="20">
    <source>
        <dbReference type="Google" id="ProtNLM"/>
    </source>
</evidence>
<evidence type="ECO:0000256" key="10">
    <source>
        <dbReference type="ARBA" id="ARBA00023077"/>
    </source>
</evidence>
<dbReference type="GO" id="GO:0038023">
    <property type="term" value="F:signaling receptor activity"/>
    <property type="evidence" value="ECO:0007669"/>
    <property type="project" value="InterPro"/>
</dbReference>
<comment type="subcellular location">
    <subcellularLocation>
        <location evidence="1 14">Cell outer membrane</location>
        <topology evidence="1 14">Multi-pass membrane protein</topology>
    </subcellularLocation>
</comment>
<keyword evidence="3 14" id="KW-0813">Transport</keyword>
<evidence type="ECO:0000256" key="2">
    <source>
        <dbReference type="ARBA" id="ARBA00009810"/>
    </source>
</evidence>
<evidence type="ECO:0000256" key="12">
    <source>
        <dbReference type="ARBA" id="ARBA00023170"/>
    </source>
</evidence>
<keyword evidence="13 14" id="KW-0998">Cell outer membrane</keyword>